<protein>
    <submittedName>
        <fullName evidence="3">Protein kinase domain-containing protein</fullName>
    </submittedName>
</protein>
<evidence type="ECO:0000313" key="2">
    <source>
        <dbReference type="Proteomes" id="UP000095285"/>
    </source>
</evidence>
<dbReference type="AlphaFoldDB" id="A0A1I7VNI8"/>
<sequence length="216" mass="25022">MKKMHVLLVPHAFELCTAAIIMLVLMLWPIYICREITDIELEKAYINDKQCALELHEHLELVQNDTIVQILQRFDDGTDNITWLNIQHEYHYQKSSVNSICAMLGFRERFGTANGQLGSALTIIDFNWNGTNKMLRNLGAPFPLEWKISKYIAWFWACIKIIELLLANCCQNIIIKFDKPISLMIVDLSTDYVFLDENAPPYPNEYNTMDSAVDLM</sequence>
<proteinExistence type="predicted"/>
<feature type="transmembrane region" description="Helical" evidence="1">
    <location>
        <begin position="12"/>
        <end position="31"/>
    </location>
</feature>
<dbReference type="Proteomes" id="UP000095285">
    <property type="component" value="Unassembled WGS sequence"/>
</dbReference>
<reference evidence="2" key="1">
    <citation type="submission" date="2012-04" db="EMBL/GenBank/DDBJ databases">
        <title>The Genome Sequence of Loa loa.</title>
        <authorList>
            <consortium name="The Broad Institute Genome Sequencing Platform"/>
            <consortium name="Broad Institute Genome Sequencing Center for Infectious Disease"/>
            <person name="Nutman T.B."/>
            <person name="Fink D.L."/>
            <person name="Russ C."/>
            <person name="Young S."/>
            <person name="Zeng Q."/>
            <person name="Gargeya S."/>
            <person name="Alvarado L."/>
            <person name="Berlin A."/>
            <person name="Chapman S.B."/>
            <person name="Chen Z."/>
            <person name="Freedman E."/>
            <person name="Gellesch M."/>
            <person name="Goldberg J."/>
            <person name="Griggs A."/>
            <person name="Gujja S."/>
            <person name="Heilman E.R."/>
            <person name="Heiman D."/>
            <person name="Howarth C."/>
            <person name="Mehta T."/>
            <person name="Neiman D."/>
            <person name="Pearson M."/>
            <person name="Roberts A."/>
            <person name="Saif S."/>
            <person name="Shea T."/>
            <person name="Shenoy N."/>
            <person name="Sisk P."/>
            <person name="Stolte C."/>
            <person name="Sykes S."/>
            <person name="White J."/>
            <person name="Yandava C."/>
            <person name="Haas B."/>
            <person name="Henn M.R."/>
            <person name="Nusbaum C."/>
            <person name="Birren B."/>
        </authorList>
    </citation>
    <scope>NUCLEOTIDE SEQUENCE [LARGE SCALE GENOMIC DNA]</scope>
</reference>
<organism evidence="2 3">
    <name type="scientific">Loa loa</name>
    <name type="common">Eye worm</name>
    <name type="synonym">Filaria loa</name>
    <dbReference type="NCBI Taxonomy" id="7209"/>
    <lineage>
        <taxon>Eukaryota</taxon>
        <taxon>Metazoa</taxon>
        <taxon>Ecdysozoa</taxon>
        <taxon>Nematoda</taxon>
        <taxon>Chromadorea</taxon>
        <taxon>Rhabditida</taxon>
        <taxon>Spirurina</taxon>
        <taxon>Spiruromorpha</taxon>
        <taxon>Filarioidea</taxon>
        <taxon>Onchocercidae</taxon>
        <taxon>Loa</taxon>
    </lineage>
</organism>
<keyword evidence="1" id="KW-1133">Transmembrane helix</keyword>
<keyword evidence="2" id="KW-1185">Reference proteome</keyword>
<keyword evidence="1" id="KW-0472">Membrane</keyword>
<name>A0A1I7VNI8_LOALO</name>
<reference evidence="3" key="2">
    <citation type="submission" date="2016-11" db="UniProtKB">
        <authorList>
            <consortium name="WormBaseParasite"/>
        </authorList>
    </citation>
    <scope>IDENTIFICATION</scope>
</reference>
<accession>A0A1I7VNI8</accession>
<evidence type="ECO:0000313" key="3">
    <source>
        <dbReference type="WBParaSite" id="EN70_4509"/>
    </source>
</evidence>
<keyword evidence="1" id="KW-0812">Transmembrane</keyword>
<dbReference type="WBParaSite" id="EN70_4509">
    <property type="protein sequence ID" value="EN70_4509"/>
    <property type="gene ID" value="EN70_4509"/>
</dbReference>
<evidence type="ECO:0000256" key="1">
    <source>
        <dbReference type="SAM" id="Phobius"/>
    </source>
</evidence>